<feature type="repeat" description="TPR" evidence="1">
    <location>
        <begin position="171"/>
        <end position="204"/>
    </location>
</feature>
<gene>
    <name evidence="2" type="ORF">CKAH01_06954</name>
</gene>
<dbReference type="EMBL" id="VYYT01000334">
    <property type="protein sequence ID" value="KAK2741613.1"/>
    <property type="molecule type" value="Genomic_DNA"/>
</dbReference>
<evidence type="ECO:0000313" key="3">
    <source>
        <dbReference type="Proteomes" id="UP001281614"/>
    </source>
</evidence>
<evidence type="ECO:0000256" key="1">
    <source>
        <dbReference type="PROSITE-ProRule" id="PRU00339"/>
    </source>
</evidence>
<accession>A0AAE0D413</accession>
<sequence>MLDNSSALEETERAVKLAQSAVEVYRLTHSAAYIPFMLVQLTLAGLYISMNRQNDAIPLIHSVFETYNTVDIYQDCNGLSLPPVLALRLSDIGQSSEAIAILEKTVKKHEELVERGKIGECTPELIEAKVFLAALYVDLDESDTQSAVDRFEEIWQLATKYYGRVSHLKVIQIQTLFGMMYNLNGEYKKALKVFKEVVKLCEEDAALAGSPTAVFARSSLAEYQSSSRWTTLSLRVSIRIKSVSRRLNWNKK</sequence>
<keyword evidence="3" id="KW-1185">Reference proteome</keyword>
<dbReference type="InterPro" id="IPR019734">
    <property type="entry name" value="TPR_rpt"/>
</dbReference>
<keyword evidence="1" id="KW-0802">TPR repeat</keyword>
<dbReference type="InterPro" id="IPR011990">
    <property type="entry name" value="TPR-like_helical_dom_sf"/>
</dbReference>
<dbReference type="PROSITE" id="PS50005">
    <property type="entry name" value="TPR"/>
    <property type="match status" value="1"/>
</dbReference>
<reference evidence="2" key="1">
    <citation type="submission" date="2023-02" db="EMBL/GenBank/DDBJ databases">
        <title>Colletotrichum kahawae CIFC_Que2 genome sequencing and assembly.</title>
        <authorList>
            <person name="Baroncelli R."/>
        </authorList>
    </citation>
    <scope>NUCLEOTIDE SEQUENCE</scope>
    <source>
        <strain evidence="2">CIFC_Que2</strain>
    </source>
</reference>
<dbReference type="Proteomes" id="UP001281614">
    <property type="component" value="Unassembled WGS sequence"/>
</dbReference>
<dbReference type="AlphaFoldDB" id="A0AAE0D413"/>
<name>A0AAE0D413_COLKA</name>
<evidence type="ECO:0008006" key="4">
    <source>
        <dbReference type="Google" id="ProtNLM"/>
    </source>
</evidence>
<organism evidence="2 3">
    <name type="scientific">Colletotrichum kahawae</name>
    <name type="common">Coffee berry disease fungus</name>
    <dbReference type="NCBI Taxonomy" id="34407"/>
    <lineage>
        <taxon>Eukaryota</taxon>
        <taxon>Fungi</taxon>
        <taxon>Dikarya</taxon>
        <taxon>Ascomycota</taxon>
        <taxon>Pezizomycotina</taxon>
        <taxon>Sordariomycetes</taxon>
        <taxon>Hypocreomycetidae</taxon>
        <taxon>Glomerellales</taxon>
        <taxon>Glomerellaceae</taxon>
        <taxon>Colletotrichum</taxon>
        <taxon>Colletotrichum gloeosporioides species complex</taxon>
    </lineage>
</organism>
<dbReference type="Gene3D" id="1.25.40.10">
    <property type="entry name" value="Tetratricopeptide repeat domain"/>
    <property type="match status" value="1"/>
</dbReference>
<dbReference type="SUPFAM" id="SSF48452">
    <property type="entry name" value="TPR-like"/>
    <property type="match status" value="1"/>
</dbReference>
<evidence type="ECO:0000313" key="2">
    <source>
        <dbReference type="EMBL" id="KAK2741613.1"/>
    </source>
</evidence>
<protein>
    <recommendedName>
        <fullName evidence="4">MalT-like TPR region domain-containing protein</fullName>
    </recommendedName>
</protein>
<proteinExistence type="predicted"/>
<comment type="caution">
    <text evidence="2">The sequence shown here is derived from an EMBL/GenBank/DDBJ whole genome shotgun (WGS) entry which is preliminary data.</text>
</comment>